<dbReference type="EMBL" id="JARQAJ010000003">
    <property type="protein sequence ID" value="MDT2759270.1"/>
    <property type="molecule type" value="Genomic_DNA"/>
</dbReference>
<comment type="caution">
    <text evidence="1">The sequence shown here is derived from an EMBL/GenBank/DDBJ whole genome shotgun (WGS) entry which is preliminary data.</text>
</comment>
<name>A0ABU3F9C8_9ENTE</name>
<sequence>MDYVDASGSIRDFLKATFFDDFNSFRTWKIEARAPLPCLLVKTAGKSTVQLLVRSESDIEAFEKCVEVGNYLKRNFAYIEGVNVFDIDFQMPPIPDVDEASGKNEAWCYMRITYFES</sequence>
<evidence type="ECO:0000313" key="1">
    <source>
        <dbReference type="EMBL" id="MDT2759270.1"/>
    </source>
</evidence>
<protein>
    <submittedName>
        <fullName evidence="1">Uncharacterized protein</fullName>
    </submittedName>
</protein>
<reference evidence="1" key="1">
    <citation type="submission" date="2023-03" db="EMBL/GenBank/DDBJ databases">
        <authorList>
            <person name="Shen W."/>
            <person name="Cai J."/>
        </authorList>
    </citation>
    <scope>NUCLEOTIDE SEQUENCE</scope>
    <source>
        <strain evidence="1">P66-3</strain>
    </source>
</reference>
<evidence type="ECO:0000313" key="2">
    <source>
        <dbReference type="Proteomes" id="UP001181046"/>
    </source>
</evidence>
<keyword evidence="2" id="KW-1185">Reference proteome</keyword>
<proteinExistence type="predicted"/>
<dbReference type="Proteomes" id="UP001181046">
    <property type="component" value="Unassembled WGS sequence"/>
</dbReference>
<accession>A0ABU3F9C8</accession>
<gene>
    <name evidence="1" type="ORF">P7H27_05790</name>
</gene>
<organism evidence="1 2">
    <name type="scientific">Enterococcus xiangfangensis</name>
    <dbReference type="NCBI Taxonomy" id="1296537"/>
    <lineage>
        <taxon>Bacteria</taxon>
        <taxon>Bacillati</taxon>
        <taxon>Bacillota</taxon>
        <taxon>Bacilli</taxon>
        <taxon>Lactobacillales</taxon>
        <taxon>Enterococcaceae</taxon>
        <taxon>Enterococcus</taxon>
    </lineage>
</organism>
<dbReference type="RefSeq" id="WP_311829760.1">
    <property type="nucleotide sequence ID" value="NZ_JARQAJ010000003.1"/>
</dbReference>